<dbReference type="Proteomes" id="UP000035682">
    <property type="component" value="Unplaced"/>
</dbReference>
<evidence type="ECO:0000313" key="3">
    <source>
        <dbReference type="EMBL" id="CEF60412.1"/>
    </source>
</evidence>
<keyword evidence="1" id="KW-0732">Signal</keyword>
<proteinExistence type="predicted"/>
<dbReference type="OrthoDB" id="5865092at2759"/>
<organism evidence="3">
    <name type="scientific">Strongyloides ratti</name>
    <name type="common">Parasitic roundworm</name>
    <dbReference type="NCBI Taxonomy" id="34506"/>
    <lineage>
        <taxon>Eukaryota</taxon>
        <taxon>Metazoa</taxon>
        <taxon>Ecdysozoa</taxon>
        <taxon>Nematoda</taxon>
        <taxon>Chromadorea</taxon>
        <taxon>Rhabditida</taxon>
        <taxon>Tylenchina</taxon>
        <taxon>Panagrolaimomorpha</taxon>
        <taxon>Strongyloidoidea</taxon>
        <taxon>Strongyloididae</taxon>
        <taxon>Strongyloides</taxon>
    </lineage>
</organism>
<reference evidence="3" key="2">
    <citation type="submission" date="2014-09" db="EMBL/GenBank/DDBJ databases">
        <authorList>
            <person name="Aslett A.Martin."/>
        </authorList>
    </citation>
    <scope>NUCLEOTIDE SEQUENCE</scope>
    <source>
        <strain evidence="3">ED321 Heterogonic</strain>
    </source>
</reference>
<evidence type="ECO:0000256" key="1">
    <source>
        <dbReference type="SAM" id="SignalP"/>
    </source>
</evidence>
<dbReference type="Pfam" id="PF23626">
    <property type="entry name" value="CCD_aECM"/>
    <property type="match status" value="1"/>
</dbReference>
<reference evidence="5" key="3">
    <citation type="submission" date="2020-12" db="UniProtKB">
        <authorList>
            <consortium name="WormBaseParasite"/>
        </authorList>
    </citation>
    <scope>IDENTIFICATION</scope>
</reference>
<dbReference type="AlphaFoldDB" id="A0A090KX13"/>
<evidence type="ECO:0000259" key="2">
    <source>
        <dbReference type="Pfam" id="PF23626"/>
    </source>
</evidence>
<feature type="domain" description="aECM cysteine-cradle" evidence="2">
    <location>
        <begin position="542"/>
        <end position="590"/>
    </location>
</feature>
<evidence type="ECO:0000313" key="6">
    <source>
        <dbReference type="WormBase" id="SRAE_X000215000"/>
    </source>
</evidence>
<evidence type="ECO:0000313" key="5">
    <source>
        <dbReference type="WBParaSite" id="SRAE_X000215000.1"/>
    </source>
</evidence>
<dbReference type="WBParaSite" id="SRAE_X000215000.1">
    <property type="protein sequence ID" value="SRAE_X000215000.1"/>
    <property type="gene ID" value="WBGene00267728"/>
</dbReference>
<name>A0A090KX13_STRRB</name>
<dbReference type="EMBL" id="LN609398">
    <property type="protein sequence ID" value="CEF60412.1"/>
    <property type="molecule type" value="Genomic_DNA"/>
</dbReference>
<keyword evidence="4" id="KW-1185">Reference proteome</keyword>
<accession>A0A090KX13</accession>
<protein>
    <recommendedName>
        <fullName evidence="2">aECM cysteine-cradle domain-containing protein</fullName>
    </recommendedName>
</protein>
<dbReference type="RefSeq" id="XP_024499621.1">
    <property type="nucleotide sequence ID" value="XM_024644518.1"/>
</dbReference>
<reference evidence="4" key="1">
    <citation type="submission" date="2014-09" db="EMBL/GenBank/DDBJ databases">
        <authorList>
            <person name="Martin A.A."/>
        </authorList>
    </citation>
    <scope>NUCLEOTIDE SEQUENCE</scope>
    <source>
        <strain evidence="4">ED321</strain>
    </source>
</reference>
<sequence>MRKLIFTPIVLVFIIFLLTINVSINAQDNGRFIDIRQIVKDTLDYVRTVPAPEPFKNMIYNPVLQQQPQLLPVVNGQNIPVGPSVFAPPSKNDVDKLFHLPADIFEKLASDAGYIKEPPRQYNYKENPQMVKNSNPTMGGFNFNFANENGKQQTMEEIIQQLQAQAFQSQTSPNKVQNNVQIEPIITTPITTIDNKTKSEKEMINEDKINPTYVNNNSFNTSSQKFTLQSSNKENEQKLNIVNNSNTTEITSSNTSISSFIQQPETTTNIINVSSDTFDLQGQEIILNGKKYILTRPDFVKNNVELKNNLSKEEVNLSSSDTTNNVEKLIEQKVLNNENISDDSSSSNEKKSKNFDDDKKYVTISSDNSNESTLNGDSITRTIVSDSGSFVQSEIVKPTENYPQTATVLPKSLENLLMEQLKKENKKDEEKKLMLKERKPVVDDNLSFSKEDDTKSTSTIGPINIRKLENAPKKGITKISSHIIKSNEKVEEITKPLETTEDRIELLRKSFNEQRRILAYQSRQLFTRNRINKTSQPFLATTFCQMIKELSKNVGINNIVEMAEQNCKVIKNYYPDLTCSEVLQYAEHCSLLMKLENKN</sequence>
<gene>
    <name evidence="3 5 6" type="ORF">SRAE_X000215000</name>
</gene>
<dbReference type="InterPro" id="IPR055352">
    <property type="entry name" value="CCD_aECM"/>
</dbReference>
<evidence type="ECO:0000313" key="4">
    <source>
        <dbReference type="Proteomes" id="UP000035682"/>
    </source>
</evidence>
<feature type="chain" id="PRO_5015030181" description="aECM cysteine-cradle domain-containing protein" evidence="1">
    <location>
        <begin position="27"/>
        <end position="599"/>
    </location>
</feature>
<dbReference type="GeneID" id="36385222"/>
<dbReference type="CTD" id="36385222"/>
<dbReference type="WormBase" id="SRAE_X000215000">
    <property type="protein sequence ID" value="SRP01799"/>
    <property type="gene ID" value="WBGene00267728"/>
</dbReference>
<feature type="signal peptide" evidence="1">
    <location>
        <begin position="1"/>
        <end position="26"/>
    </location>
</feature>